<name>A0A067JQP0_JATCU</name>
<evidence type="ECO:0000313" key="4">
    <source>
        <dbReference type="EMBL" id="KDP26197.1"/>
    </source>
</evidence>
<dbReference type="Proteomes" id="UP000027138">
    <property type="component" value="Unassembled WGS sequence"/>
</dbReference>
<feature type="domain" description="DUF4005" evidence="3">
    <location>
        <begin position="280"/>
        <end position="321"/>
    </location>
</feature>
<dbReference type="AlphaFoldDB" id="A0A067JQP0"/>
<keyword evidence="1" id="KW-0112">Calmodulin-binding</keyword>
<dbReference type="GO" id="GO:0005516">
    <property type="term" value="F:calmodulin binding"/>
    <property type="evidence" value="ECO:0007669"/>
    <property type="project" value="UniProtKB-KW"/>
</dbReference>
<sequence length="335" mass="38311">MGRRTCWFAQFPQHGRLKFKERPALLPPSPQRSIDEATEKQRKFALTVALATAAAAEAAAEVVRVTGSSWLARKALRALKGLVRLQAIVRGRAARRELTMKLKRLPSNAKARIQVRAKNNTDHYIDGENKQIFKSKALGDADTKGKNHEKDLQSVQMLECKSQRCWDYSMLSKEEMEALWFKKQEANIKRDRMVKYSFSHRERRNSHMFEESLPNKEISSPSNWLEQLANKDIYTREEMENLKSTSDLLGAMQIRTRSTRKQDSIDGLNSPVLSFPRRSFCRTHRSTTSGDESSPVFPTYMAATKSAKAKARSMSTPRQRIDDGFNLSYKNGVCF</sequence>
<evidence type="ECO:0000256" key="1">
    <source>
        <dbReference type="ARBA" id="ARBA00022860"/>
    </source>
</evidence>
<dbReference type="Pfam" id="PF13178">
    <property type="entry name" value="DUF4005"/>
    <property type="match status" value="1"/>
</dbReference>
<dbReference type="PROSITE" id="PS50096">
    <property type="entry name" value="IQ"/>
    <property type="match status" value="1"/>
</dbReference>
<keyword evidence="5" id="KW-1185">Reference proteome</keyword>
<organism evidence="4 5">
    <name type="scientific">Jatropha curcas</name>
    <name type="common">Barbados nut</name>
    <dbReference type="NCBI Taxonomy" id="180498"/>
    <lineage>
        <taxon>Eukaryota</taxon>
        <taxon>Viridiplantae</taxon>
        <taxon>Streptophyta</taxon>
        <taxon>Embryophyta</taxon>
        <taxon>Tracheophyta</taxon>
        <taxon>Spermatophyta</taxon>
        <taxon>Magnoliopsida</taxon>
        <taxon>eudicotyledons</taxon>
        <taxon>Gunneridae</taxon>
        <taxon>Pentapetalae</taxon>
        <taxon>rosids</taxon>
        <taxon>fabids</taxon>
        <taxon>Malpighiales</taxon>
        <taxon>Euphorbiaceae</taxon>
        <taxon>Crotonoideae</taxon>
        <taxon>Jatropheae</taxon>
        <taxon>Jatropha</taxon>
    </lineage>
</organism>
<protein>
    <recommendedName>
        <fullName evidence="3">DUF4005 domain-containing protein</fullName>
    </recommendedName>
</protein>
<dbReference type="OrthoDB" id="696085at2759"/>
<evidence type="ECO:0000259" key="3">
    <source>
        <dbReference type="Pfam" id="PF13178"/>
    </source>
</evidence>
<dbReference type="PANTHER" id="PTHR32295:SF212">
    <property type="entry name" value="CALMODULIN BINDING PROTEIN-RELATED"/>
    <property type="match status" value="1"/>
</dbReference>
<accession>A0A067JQP0</accession>
<dbReference type="EMBL" id="KK914917">
    <property type="protein sequence ID" value="KDP26197.1"/>
    <property type="molecule type" value="Genomic_DNA"/>
</dbReference>
<evidence type="ECO:0000313" key="5">
    <source>
        <dbReference type="Proteomes" id="UP000027138"/>
    </source>
</evidence>
<dbReference type="STRING" id="180498.A0A067JQP0"/>
<proteinExistence type="inferred from homology"/>
<gene>
    <name evidence="4" type="ORF">JCGZ_22443</name>
</gene>
<evidence type="ECO:0000256" key="2">
    <source>
        <dbReference type="ARBA" id="ARBA00024341"/>
    </source>
</evidence>
<comment type="similarity">
    <text evidence="2">Belongs to the IQD family.</text>
</comment>
<reference evidence="4 5" key="1">
    <citation type="journal article" date="2014" name="PLoS ONE">
        <title>Global Analysis of Gene Expression Profiles in Physic Nut (Jatropha curcas L.) Seedlings Exposed to Salt Stress.</title>
        <authorList>
            <person name="Zhang L."/>
            <person name="Zhang C."/>
            <person name="Wu P."/>
            <person name="Chen Y."/>
            <person name="Li M."/>
            <person name="Jiang H."/>
            <person name="Wu G."/>
        </authorList>
    </citation>
    <scope>NUCLEOTIDE SEQUENCE [LARGE SCALE GENOMIC DNA]</scope>
    <source>
        <strain evidence="5">cv. GZQX0401</strain>
        <tissue evidence="4">Young leaves</tissue>
    </source>
</reference>
<dbReference type="PANTHER" id="PTHR32295">
    <property type="entry name" value="IQ-DOMAIN 5-RELATED"/>
    <property type="match status" value="1"/>
</dbReference>
<dbReference type="InterPro" id="IPR025064">
    <property type="entry name" value="DUF4005"/>
</dbReference>